<proteinExistence type="predicted"/>
<reference evidence="2" key="1">
    <citation type="submission" date="2022-11" db="EMBL/GenBank/DDBJ databases">
        <authorList>
            <person name="Petersen C."/>
        </authorList>
    </citation>
    <scope>NUCLEOTIDE SEQUENCE</scope>
    <source>
        <strain evidence="2">IBT 21917</strain>
    </source>
</reference>
<dbReference type="Proteomes" id="UP001146351">
    <property type="component" value="Unassembled WGS sequence"/>
</dbReference>
<keyword evidence="1" id="KW-0812">Transmembrane</keyword>
<organism evidence="2 3">
    <name type="scientific">Penicillium capsulatum</name>
    <dbReference type="NCBI Taxonomy" id="69766"/>
    <lineage>
        <taxon>Eukaryota</taxon>
        <taxon>Fungi</taxon>
        <taxon>Dikarya</taxon>
        <taxon>Ascomycota</taxon>
        <taxon>Pezizomycotina</taxon>
        <taxon>Eurotiomycetes</taxon>
        <taxon>Eurotiomycetidae</taxon>
        <taxon>Eurotiales</taxon>
        <taxon>Aspergillaceae</taxon>
        <taxon>Penicillium</taxon>
    </lineage>
</organism>
<keyword evidence="1" id="KW-1133">Transmembrane helix</keyword>
<evidence type="ECO:0000256" key="1">
    <source>
        <dbReference type="SAM" id="Phobius"/>
    </source>
</evidence>
<accession>A0A9W9LZ82</accession>
<evidence type="ECO:0000313" key="2">
    <source>
        <dbReference type="EMBL" id="KAJ5183293.1"/>
    </source>
</evidence>
<reference evidence="2" key="2">
    <citation type="journal article" date="2023" name="IMA Fungus">
        <title>Comparative genomic study of the Penicillium genus elucidates a diverse pangenome and 15 lateral gene transfer events.</title>
        <authorList>
            <person name="Petersen C."/>
            <person name="Sorensen T."/>
            <person name="Nielsen M.R."/>
            <person name="Sondergaard T.E."/>
            <person name="Sorensen J.L."/>
            <person name="Fitzpatrick D.A."/>
            <person name="Frisvad J.C."/>
            <person name="Nielsen K.L."/>
        </authorList>
    </citation>
    <scope>NUCLEOTIDE SEQUENCE</scope>
    <source>
        <strain evidence="2">IBT 21917</strain>
    </source>
</reference>
<gene>
    <name evidence="2" type="ORF">N7492_000909</name>
</gene>
<keyword evidence="1" id="KW-0472">Membrane</keyword>
<sequence length="247" mass="26728">MSLVSTLLALPILVAVSIPLVLSAWVTASLALITLTLRLTVVYIELSYALLLNFFTLPMTTSSLLNFAASEPASPVVGRSRRNSRHGLAQPSKNKDSLTAWALNGIHDDLAKRQKKIYARSMVQVHHLSTISHLGLPISGDEWRDFEGVGGWRPSHDSSRSKLGGFPPTTETILGSAPFSSMQIPTGDINLDAEMDADERAWLSINHRLELPSRVVALGTNSTTTQNEASPTSPPSALSYNIIFGNV</sequence>
<name>A0A9W9LZ82_9EURO</name>
<feature type="transmembrane region" description="Helical" evidence="1">
    <location>
        <begin position="33"/>
        <end position="55"/>
    </location>
</feature>
<evidence type="ECO:0000313" key="3">
    <source>
        <dbReference type="Proteomes" id="UP001146351"/>
    </source>
</evidence>
<dbReference type="AlphaFoldDB" id="A0A9W9LZ82"/>
<comment type="caution">
    <text evidence="2">The sequence shown here is derived from an EMBL/GenBank/DDBJ whole genome shotgun (WGS) entry which is preliminary data.</text>
</comment>
<dbReference type="OrthoDB" id="4492972at2759"/>
<dbReference type="EMBL" id="JAPQKO010000001">
    <property type="protein sequence ID" value="KAJ5183293.1"/>
    <property type="molecule type" value="Genomic_DNA"/>
</dbReference>
<keyword evidence="3" id="KW-1185">Reference proteome</keyword>
<protein>
    <submittedName>
        <fullName evidence="2">Uncharacterized protein</fullName>
    </submittedName>
</protein>